<dbReference type="Pfam" id="PF00583">
    <property type="entry name" value="Acetyltransf_1"/>
    <property type="match status" value="1"/>
</dbReference>
<dbReference type="PANTHER" id="PTHR43877">
    <property type="entry name" value="AMINOALKYLPHOSPHONATE N-ACETYLTRANSFERASE-RELATED-RELATED"/>
    <property type="match status" value="1"/>
</dbReference>
<proteinExistence type="predicted"/>
<dbReference type="EMBL" id="JBHUKU010000003">
    <property type="protein sequence ID" value="MFD2458232.1"/>
    <property type="molecule type" value="Genomic_DNA"/>
</dbReference>
<evidence type="ECO:0000259" key="3">
    <source>
        <dbReference type="PROSITE" id="PS51186"/>
    </source>
</evidence>
<dbReference type="InterPro" id="IPR000182">
    <property type="entry name" value="GNAT_dom"/>
</dbReference>
<dbReference type="PANTHER" id="PTHR43877:SF1">
    <property type="entry name" value="ACETYLTRANSFERASE"/>
    <property type="match status" value="1"/>
</dbReference>
<sequence length="154" mass="16956">MLSVRRLTTTDVSVLRDLRLRSLADTPENFGELVAVEGAKPDSEWADSLRERAWFAGFDEDTPVALVCGLPGEAEWLLFSMWVAPPARGNGFAARLVAAVRAAAAEAGARAVVLQVFEDNARARRIYERLGFVATGVWEELADKGRRELLRLSL</sequence>
<dbReference type="Proteomes" id="UP001597419">
    <property type="component" value="Unassembled WGS sequence"/>
</dbReference>
<dbReference type="PROSITE" id="PS51186">
    <property type="entry name" value="GNAT"/>
    <property type="match status" value="1"/>
</dbReference>
<evidence type="ECO:0000256" key="1">
    <source>
        <dbReference type="ARBA" id="ARBA00022679"/>
    </source>
</evidence>
<comment type="caution">
    <text evidence="4">The sequence shown here is derived from an EMBL/GenBank/DDBJ whole genome shotgun (WGS) entry which is preliminary data.</text>
</comment>
<name>A0ABW5GCU1_9PSEU</name>
<protein>
    <submittedName>
        <fullName evidence="4">GNAT family N-acetyltransferase</fullName>
    </submittedName>
</protein>
<keyword evidence="5" id="KW-1185">Reference proteome</keyword>
<keyword evidence="2" id="KW-0012">Acyltransferase</keyword>
<dbReference type="SUPFAM" id="SSF55729">
    <property type="entry name" value="Acyl-CoA N-acyltransferases (Nat)"/>
    <property type="match status" value="1"/>
</dbReference>
<accession>A0ABW5GCU1</accession>
<dbReference type="InterPro" id="IPR016181">
    <property type="entry name" value="Acyl_CoA_acyltransferase"/>
</dbReference>
<evidence type="ECO:0000313" key="4">
    <source>
        <dbReference type="EMBL" id="MFD2458232.1"/>
    </source>
</evidence>
<evidence type="ECO:0000313" key="5">
    <source>
        <dbReference type="Proteomes" id="UP001597419"/>
    </source>
</evidence>
<dbReference type="Gene3D" id="3.40.630.30">
    <property type="match status" value="1"/>
</dbReference>
<keyword evidence="1" id="KW-0808">Transferase</keyword>
<reference evidence="5" key="1">
    <citation type="journal article" date="2019" name="Int. J. Syst. Evol. Microbiol.">
        <title>The Global Catalogue of Microorganisms (GCM) 10K type strain sequencing project: providing services to taxonomists for standard genome sequencing and annotation.</title>
        <authorList>
            <consortium name="The Broad Institute Genomics Platform"/>
            <consortium name="The Broad Institute Genome Sequencing Center for Infectious Disease"/>
            <person name="Wu L."/>
            <person name="Ma J."/>
        </authorList>
    </citation>
    <scope>NUCLEOTIDE SEQUENCE [LARGE SCALE GENOMIC DNA]</scope>
    <source>
        <strain evidence="5">CGMCC 4.7643</strain>
    </source>
</reference>
<feature type="domain" description="N-acetyltransferase" evidence="3">
    <location>
        <begin position="2"/>
        <end position="153"/>
    </location>
</feature>
<evidence type="ECO:0000256" key="2">
    <source>
        <dbReference type="ARBA" id="ARBA00023315"/>
    </source>
</evidence>
<dbReference type="RefSeq" id="WP_345395154.1">
    <property type="nucleotide sequence ID" value="NZ_BAABHG010000007.1"/>
</dbReference>
<dbReference type="InterPro" id="IPR050832">
    <property type="entry name" value="Bact_Acetyltransf"/>
</dbReference>
<organism evidence="4 5">
    <name type="scientific">Amycolatopsis samaneae</name>
    <dbReference type="NCBI Taxonomy" id="664691"/>
    <lineage>
        <taxon>Bacteria</taxon>
        <taxon>Bacillati</taxon>
        <taxon>Actinomycetota</taxon>
        <taxon>Actinomycetes</taxon>
        <taxon>Pseudonocardiales</taxon>
        <taxon>Pseudonocardiaceae</taxon>
        <taxon>Amycolatopsis</taxon>
    </lineage>
</organism>
<gene>
    <name evidence="4" type="ORF">ACFSYJ_06475</name>
</gene>